<dbReference type="EMBL" id="CAJVPU010042019">
    <property type="protein sequence ID" value="CAG8742731.1"/>
    <property type="molecule type" value="Genomic_DNA"/>
</dbReference>
<proteinExistence type="predicted"/>
<protein>
    <submittedName>
        <fullName evidence="1">1901_t:CDS:1</fullName>
    </submittedName>
</protein>
<dbReference type="Proteomes" id="UP000789702">
    <property type="component" value="Unassembled WGS sequence"/>
</dbReference>
<evidence type="ECO:0000313" key="2">
    <source>
        <dbReference type="Proteomes" id="UP000789702"/>
    </source>
</evidence>
<sequence length="81" mass="9013">ILIDDLYDTDFHNTPTSEFQDILQVSDDNAATSTATTSNSNITFNIPVTSVTPIISNKKKKFKSKSPALLYFSQKTIDNKI</sequence>
<feature type="non-terminal residue" evidence="1">
    <location>
        <position position="1"/>
    </location>
</feature>
<feature type="non-terminal residue" evidence="1">
    <location>
        <position position="81"/>
    </location>
</feature>
<comment type="caution">
    <text evidence="1">The sequence shown here is derived from an EMBL/GenBank/DDBJ whole genome shotgun (WGS) entry which is preliminary data.</text>
</comment>
<gene>
    <name evidence="1" type="ORF">DHETER_LOCUS14150</name>
</gene>
<name>A0ACA9QAA0_9GLOM</name>
<accession>A0ACA9QAA0</accession>
<evidence type="ECO:0000313" key="1">
    <source>
        <dbReference type="EMBL" id="CAG8742731.1"/>
    </source>
</evidence>
<organism evidence="1 2">
    <name type="scientific">Dentiscutata heterogama</name>
    <dbReference type="NCBI Taxonomy" id="1316150"/>
    <lineage>
        <taxon>Eukaryota</taxon>
        <taxon>Fungi</taxon>
        <taxon>Fungi incertae sedis</taxon>
        <taxon>Mucoromycota</taxon>
        <taxon>Glomeromycotina</taxon>
        <taxon>Glomeromycetes</taxon>
        <taxon>Diversisporales</taxon>
        <taxon>Gigasporaceae</taxon>
        <taxon>Dentiscutata</taxon>
    </lineage>
</organism>
<keyword evidence="2" id="KW-1185">Reference proteome</keyword>
<reference evidence="1" key="1">
    <citation type="submission" date="2021-06" db="EMBL/GenBank/DDBJ databases">
        <authorList>
            <person name="Kallberg Y."/>
            <person name="Tangrot J."/>
            <person name="Rosling A."/>
        </authorList>
    </citation>
    <scope>NUCLEOTIDE SEQUENCE</scope>
    <source>
        <strain evidence="1">IL203A</strain>
    </source>
</reference>